<dbReference type="PATRIC" id="fig|1470200.3.peg.147"/>
<dbReference type="RefSeq" id="WP_047759970.1">
    <property type="nucleotide sequence ID" value="NZ_CP091510.1"/>
</dbReference>
<dbReference type="Pfam" id="PF13672">
    <property type="entry name" value="PP2C_2"/>
    <property type="match status" value="1"/>
</dbReference>
<proteinExistence type="predicted"/>
<protein>
    <recommendedName>
        <fullName evidence="1">PPM-type phosphatase domain-containing protein</fullName>
    </recommendedName>
</protein>
<comment type="caution">
    <text evidence="2">The sequence shown here is derived from an EMBL/GenBank/DDBJ whole genome shotgun (WGS) entry which is preliminary data.</text>
</comment>
<sequence length="248" mass="28393">MYSITFTQMACPNRRNQDALFNGVETYQFKNKKVEDFQLNQDGFILGVMDGVSSSPQGYLASYFWAEQLKTSQELSKSWLKETHSQFCDLFVRSAYGASTTFVACQVFSSGKTVILNVGDSRAYKITEAGYWQQLSYDHILLNELVESENCESKDYAGMYYGLTDCLIADYAENDFNIFQTETVLKSGETLLLCSDGLTNYISAEKREAIWRKYSTHTERLFALKCEVKREAFRDDFSVVTCQKLDEC</sequence>
<dbReference type="AlphaFoldDB" id="A0A0J0YUW0"/>
<dbReference type="SUPFAM" id="SSF81606">
    <property type="entry name" value="PP2C-like"/>
    <property type="match status" value="1"/>
</dbReference>
<organism evidence="2 3">
    <name type="scientific">Neisseria arctica</name>
    <dbReference type="NCBI Taxonomy" id="1470200"/>
    <lineage>
        <taxon>Bacteria</taxon>
        <taxon>Pseudomonadati</taxon>
        <taxon>Pseudomonadota</taxon>
        <taxon>Betaproteobacteria</taxon>
        <taxon>Neisseriales</taxon>
        <taxon>Neisseriaceae</taxon>
        <taxon>Neisseria</taxon>
    </lineage>
</organism>
<name>A0A0J0YUW0_9NEIS</name>
<reference evidence="2 3" key="1">
    <citation type="submission" date="2014-11" db="EMBL/GenBank/DDBJ databases">
        <title>Genome of a novel goose pathogen.</title>
        <authorList>
            <person name="Hansen C.M."/>
            <person name="Hueffer K."/>
            <person name="Choi S.C."/>
        </authorList>
    </citation>
    <scope>NUCLEOTIDE SEQUENCE [LARGE SCALE GENOMIC DNA]</scope>
    <source>
        <strain evidence="2 3">KH1503</strain>
    </source>
</reference>
<dbReference type="Gene3D" id="3.60.40.10">
    <property type="entry name" value="PPM-type phosphatase domain"/>
    <property type="match status" value="1"/>
</dbReference>
<keyword evidence="3" id="KW-1185">Reference proteome</keyword>
<dbReference type="STRING" id="1470200.PL75_00630"/>
<evidence type="ECO:0000313" key="3">
    <source>
        <dbReference type="Proteomes" id="UP000036027"/>
    </source>
</evidence>
<dbReference type="PROSITE" id="PS51746">
    <property type="entry name" value="PPM_2"/>
    <property type="match status" value="1"/>
</dbReference>
<evidence type="ECO:0000259" key="1">
    <source>
        <dbReference type="PROSITE" id="PS51746"/>
    </source>
</evidence>
<gene>
    <name evidence="2" type="ORF">PL75_00630</name>
</gene>
<dbReference type="InterPro" id="IPR001932">
    <property type="entry name" value="PPM-type_phosphatase-like_dom"/>
</dbReference>
<feature type="domain" description="PPM-type phosphatase" evidence="1">
    <location>
        <begin position="21"/>
        <end position="244"/>
    </location>
</feature>
<dbReference type="OrthoDB" id="9801841at2"/>
<dbReference type="Proteomes" id="UP000036027">
    <property type="component" value="Unassembled WGS sequence"/>
</dbReference>
<dbReference type="EMBL" id="JTDO01000001">
    <property type="protein sequence ID" value="KLT73877.1"/>
    <property type="molecule type" value="Genomic_DNA"/>
</dbReference>
<dbReference type="SMART" id="SM00332">
    <property type="entry name" value="PP2Cc"/>
    <property type="match status" value="1"/>
</dbReference>
<accession>A0A0J0YUW0</accession>
<evidence type="ECO:0000313" key="2">
    <source>
        <dbReference type="EMBL" id="KLT73877.1"/>
    </source>
</evidence>
<dbReference type="InterPro" id="IPR036457">
    <property type="entry name" value="PPM-type-like_dom_sf"/>
</dbReference>